<evidence type="ECO:0000313" key="1">
    <source>
        <dbReference type="EMBL" id="JAD49434.1"/>
    </source>
</evidence>
<reference evidence="1" key="2">
    <citation type="journal article" date="2015" name="Data Brief">
        <title>Shoot transcriptome of the giant reed, Arundo donax.</title>
        <authorList>
            <person name="Barrero R.A."/>
            <person name="Guerrero F.D."/>
            <person name="Moolhuijzen P."/>
            <person name="Goolsby J.A."/>
            <person name="Tidwell J."/>
            <person name="Bellgard S.E."/>
            <person name="Bellgard M.I."/>
        </authorList>
    </citation>
    <scope>NUCLEOTIDE SEQUENCE</scope>
    <source>
        <tissue evidence="1">Shoot tissue taken approximately 20 cm above the soil surface</tissue>
    </source>
</reference>
<dbReference type="AlphaFoldDB" id="A0A0A9ACQ6"/>
<organism evidence="1">
    <name type="scientific">Arundo donax</name>
    <name type="common">Giant reed</name>
    <name type="synonym">Donax arundinaceus</name>
    <dbReference type="NCBI Taxonomy" id="35708"/>
    <lineage>
        <taxon>Eukaryota</taxon>
        <taxon>Viridiplantae</taxon>
        <taxon>Streptophyta</taxon>
        <taxon>Embryophyta</taxon>
        <taxon>Tracheophyta</taxon>
        <taxon>Spermatophyta</taxon>
        <taxon>Magnoliopsida</taxon>
        <taxon>Liliopsida</taxon>
        <taxon>Poales</taxon>
        <taxon>Poaceae</taxon>
        <taxon>PACMAD clade</taxon>
        <taxon>Arundinoideae</taxon>
        <taxon>Arundineae</taxon>
        <taxon>Arundo</taxon>
    </lineage>
</organism>
<sequence>MTCSTLHRAVHTSMLLRLNATSRGPPTMAQVPCSLIPRTSSPTPHAVPSSYAVVTWLVRAMAIRTLPLSRGCFARTSSLIWLCARTKIQSSGMETSEYETFELQSKAFKCQLSVPKLKPVKISRCHKVFRLSSNREPGCKRGQACSLHTEEASGNLVFQLPFLICK</sequence>
<accession>A0A0A9ACQ6</accession>
<reference evidence="1" key="1">
    <citation type="submission" date="2014-09" db="EMBL/GenBank/DDBJ databases">
        <authorList>
            <person name="Magalhaes I.L.F."/>
            <person name="Oliveira U."/>
            <person name="Santos F.R."/>
            <person name="Vidigal T.H.D.A."/>
            <person name="Brescovit A.D."/>
            <person name="Santos A.J."/>
        </authorList>
    </citation>
    <scope>NUCLEOTIDE SEQUENCE</scope>
    <source>
        <tissue evidence="1">Shoot tissue taken approximately 20 cm above the soil surface</tissue>
    </source>
</reference>
<dbReference type="EMBL" id="GBRH01248461">
    <property type="protein sequence ID" value="JAD49434.1"/>
    <property type="molecule type" value="Transcribed_RNA"/>
</dbReference>
<protein>
    <submittedName>
        <fullName evidence="1">Uncharacterized protein</fullName>
    </submittedName>
</protein>
<proteinExistence type="predicted"/>
<name>A0A0A9ACQ6_ARUDO</name>